<dbReference type="Pfam" id="PF06169">
    <property type="entry name" value="DUF982"/>
    <property type="match status" value="1"/>
</dbReference>
<proteinExistence type="predicted"/>
<evidence type="ECO:0000313" key="1">
    <source>
        <dbReference type="EMBL" id="XCG46987.1"/>
    </source>
</evidence>
<name>A0AAU8CK59_9HYPH</name>
<dbReference type="AlphaFoldDB" id="A0AAU8CK59"/>
<reference evidence="1" key="1">
    <citation type="submission" date="2024-06" db="EMBL/GenBank/DDBJ databases">
        <title>Mesorhizobium karijinii sp. nov., a symbiont of the iconic Swainsona formosa from arid Australia.</title>
        <authorList>
            <person name="Hill Y.J."/>
            <person name="Watkin E.L.J."/>
            <person name="O'Hara G.W."/>
            <person name="Terpolilli J."/>
            <person name="Tye M.L."/>
            <person name="Kohlmeier M.G."/>
        </authorList>
    </citation>
    <scope>NUCLEOTIDE SEQUENCE</scope>
    <source>
        <strain evidence="1">WSM2240</strain>
    </source>
</reference>
<protein>
    <submittedName>
        <fullName evidence="1">DUF982 domain-containing protein</fullName>
    </submittedName>
</protein>
<dbReference type="InterPro" id="IPR010385">
    <property type="entry name" value="DUF982"/>
</dbReference>
<dbReference type="RefSeq" id="WP_353645471.1">
    <property type="nucleotide sequence ID" value="NZ_CP159253.1"/>
</dbReference>
<dbReference type="Gene3D" id="6.10.250.730">
    <property type="match status" value="1"/>
</dbReference>
<organism evidence="1">
    <name type="scientific">Mesorhizobium sp. WSM2240</name>
    <dbReference type="NCBI Taxonomy" id="3228851"/>
    <lineage>
        <taxon>Bacteria</taxon>
        <taxon>Pseudomonadati</taxon>
        <taxon>Pseudomonadota</taxon>
        <taxon>Alphaproteobacteria</taxon>
        <taxon>Hyphomicrobiales</taxon>
        <taxon>Phyllobacteriaceae</taxon>
        <taxon>Mesorhizobium</taxon>
    </lineage>
</organism>
<gene>
    <name evidence="1" type="ORF">ABVK50_16905</name>
</gene>
<dbReference type="EMBL" id="CP159253">
    <property type="protein sequence ID" value="XCG46987.1"/>
    <property type="molecule type" value="Genomic_DNA"/>
</dbReference>
<accession>A0AAU8CK59</accession>
<sequence length="80" mass="8785">MTNKPFDRPITVDDPDVGRIEIASVREAMDYLSAVDWPFEDLLEKAIHTAEAALEGTCSTSDARDAFLKAARAANVVIFD</sequence>